<protein>
    <submittedName>
        <fullName evidence="1">Uncharacterized protein</fullName>
    </submittedName>
</protein>
<dbReference type="PANTHER" id="PTHR11070">
    <property type="entry name" value="UVRD / RECB / PCRA DNA HELICASE FAMILY MEMBER"/>
    <property type="match status" value="1"/>
</dbReference>
<dbReference type="InterPro" id="IPR027417">
    <property type="entry name" value="P-loop_NTPase"/>
</dbReference>
<organism evidence="1">
    <name type="scientific">viral metagenome</name>
    <dbReference type="NCBI Taxonomy" id="1070528"/>
    <lineage>
        <taxon>unclassified sequences</taxon>
        <taxon>metagenomes</taxon>
        <taxon>organismal metagenomes</taxon>
    </lineage>
</organism>
<dbReference type="InterPro" id="IPR011604">
    <property type="entry name" value="PDDEXK-like_dom_sf"/>
</dbReference>
<reference evidence="1" key="1">
    <citation type="journal article" date="2020" name="Nature">
        <title>Giant virus diversity and host interactions through global metagenomics.</title>
        <authorList>
            <person name="Schulz F."/>
            <person name="Roux S."/>
            <person name="Paez-Espino D."/>
            <person name="Jungbluth S."/>
            <person name="Walsh D.A."/>
            <person name="Denef V.J."/>
            <person name="McMahon K.D."/>
            <person name="Konstantinidis K.T."/>
            <person name="Eloe-Fadrosh E.A."/>
            <person name="Kyrpides N.C."/>
            <person name="Woyke T."/>
        </authorList>
    </citation>
    <scope>NUCLEOTIDE SEQUENCE</scope>
    <source>
        <strain evidence="1">GVMAG-M-3300023179-71</strain>
    </source>
</reference>
<dbReference type="GO" id="GO:0003677">
    <property type="term" value="F:DNA binding"/>
    <property type="evidence" value="ECO:0007669"/>
    <property type="project" value="InterPro"/>
</dbReference>
<name>A0A6C0H504_9ZZZZ</name>
<proteinExistence type="predicted"/>
<dbReference type="GO" id="GO:0000725">
    <property type="term" value="P:recombinational repair"/>
    <property type="evidence" value="ECO:0007669"/>
    <property type="project" value="TreeGrafter"/>
</dbReference>
<dbReference type="Gene3D" id="3.40.50.300">
    <property type="entry name" value="P-loop containing nucleotide triphosphate hydrolases"/>
    <property type="match status" value="2"/>
</dbReference>
<dbReference type="PANTHER" id="PTHR11070:SF2">
    <property type="entry name" value="ATP-DEPENDENT DNA HELICASE SRS2"/>
    <property type="match status" value="1"/>
</dbReference>
<dbReference type="Gene3D" id="3.90.320.10">
    <property type="match status" value="1"/>
</dbReference>
<dbReference type="Pfam" id="PF13245">
    <property type="entry name" value="AAA_19"/>
    <property type="match status" value="1"/>
</dbReference>
<dbReference type="GO" id="GO:0005524">
    <property type="term" value="F:ATP binding"/>
    <property type="evidence" value="ECO:0007669"/>
    <property type="project" value="InterPro"/>
</dbReference>
<evidence type="ECO:0000313" key="1">
    <source>
        <dbReference type="EMBL" id="QHT75638.1"/>
    </source>
</evidence>
<accession>A0A6C0H504</accession>
<dbReference type="SUPFAM" id="SSF52540">
    <property type="entry name" value="P-loop containing nucleoside triphosphate hydrolases"/>
    <property type="match status" value="1"/>
</dbReference>
<dbReference type="GO" id="GO:0043138">
    <property type="term" value="F:3'-5' DNA helicase activity"/>
    <property type="evidence" value="ECO:0007669"/>
    <property type="project" value="TreeGrafter"/>
</dbReference>
<sequence length="658" mass="77276">MLPLISKEQQDIIDSLTDKNVVVDSVAGSGKTTTNLHISLHFNEKNILLLTYNSKLKIETREKVVLLGIHNLEVHSYHSFCVKYYDNLCFTDSIINQIIKDNYPLLSNIDYDLIILDEAQDITFLYYKLFCKIYKDNNKNIKICVLGDKNQSIFDFNGSDERFLLFYDKVFCSNFSWKYVSLSYSFRITFEISKFINRCMLNHDRIFSNKKNGIKPRYIICDVFENIENNKIINELKYYLYELNYEPKDIFILAPSIKSEKSPIRKLENNIKRFLKTKSGKEISIYVPFHDDEILDMDIIQNKMIFSTFHQTKGLERKVVIIIGFDNSYMEFYKRNCPKNICPNELYVATTRSSECLSLIHSSDFPFLSFLNLDKITKYTNLIYGTKYLNIRPDSLKSSKKFEKKVCELIRHISQEFIDELIQKYIQINIINPPDPLSIIHISHKSEQIDGFENVCDITGIAIPAYYEYTLTNNITIYNELIKLGYNILPHPTPENLLYISNIWSSYNSKFIFKTFQITKYDWLDQDTLDKSILNIKKLGISKSAIFEKKFDTVSDKLQIFGSIDCIDNNCVYEFKCSQKLEKEHILQLSIYMYLCLKSNVNYQHFYLFNILTCELIEINSTISLLNEMINDIIQYKYGNKCKIDDSTFISICQKLSL</sequence>
<dbReference type="InterPro" id="IPR000212">
    <property type="entry name" value="DNA_helicase_UvrD/REP"/>
</dbReference>
<dbReference type="AlphaFoldDB" id="A0A6C0H504"/>
<dbReference type="EMBL" id="MN739880">
    <property type="protein sequence ID" value="QHT75638.1"/>
    <property type="molecule type" value="Genomic_DNA"/>
</dbReference>